<feature type="compositionally biased region" description="Polar residues" evidence="8">
    <location>
        <begin position="1143"/>
        <end position="1159"/>
    </location>
</feature>
<dbReference type="PROSITE" id="PS51892">
    <property type="entry name" value="SUBTILASE"/>
    <property type="match status" value="1"/>
</dbReference>
<dbReference type="Gene3D" id="3.40.50.200">
    <property type="entry name" value="Peptidase S8/S53 domain"/>
    <property type="match status" value="1"/>
</dbReference>
<keyword evidence="4 6" id="KW-0720">Serine protease</keyword>
<dbReference type="PANTHER" id="PTHR43806:SF11">
    <property type="entry name" value="CEREVISIN-RELATED"/>
    <property type="match status" value="1"/>
</dbReference>
<dbReference type="InterPro" id="IPR023828">
    <property type="entry name" value="Peptidase_S8_Ser-AS"/>
</dbReference>
<evidence type="ECO:0000259" key="9">
    <source>
        <dbReference type="Pfam" id="PF00082"/>
    </source>
</evidence>
<dbReference type="Proteomes" id="UP000509303">
    <property type="component" value="Chromosome"/>
</dbReference>
<proteinExistence type="inferred from homology"/>
<evidence type="ECO:0000256" key="2">
    <source>
        <dbReference type="ARBA" id="ARBA00022670"/>
    </source>
</evidence>
<dbReference type="GO" id="GO:0006508">
    <property type="term" value="P:proteolysis"/>
    <property type="evidence" value="ECO:0007669"/>
    <property type="project" value="UniProtKB-KW"/>
</dbReference>
<keyword evidence="2 6" id="KW-0645">Protease</keyword>
<comment type="similarity">
    <text evidence="1 6 7">Belongs to the peptidase S8 family.</text>
</comment>
<evidence type="ECO:0000256" key="5">
    <source>
        <dbReference type="PIRSR" id="PIRSR615500-1"/>
    </source>
</evidence>
<keyword evidence="3 6" id="KW-0378">Hydrolase</keyword>
<dbReference type="InterPro" id="IPR017297">
    <property type="entry name" value="Peptidase_S8A_DPH-A"/>
</dbReference>
<dbReference type="SUPFAM" id="SSF52743">
    <property type="entry name" value="Subtilisin-like"/>
    <property type="match status" value="1"/>
</dbReference>
<reference evidence="10 11" key="1">
    <citation type="submission" date="2020-06" db="EMBL/GenBank/DDBJ databases">
        <title>Genome mining for natural products.</title>
        <authorList>
            <person name="Zhang B."/>
            <person name="Shi J."/>
            <person name="Ge H."/>
        </authorList>
    </citation>
    <scope>NUCLEOTIDE SEQUENCE [LARGE SCALE GENOMIC DNA]</scope>
    <source>
        <strain evidence="10 11">NA00687</strain>
    </source>
</reference>
<evidence type="ECO:0000256" key="1">
    <source>
        <dbReference type="ARBA" id="ARBA00011073"/>
    </source>
</evidence>
<dbReference type="GO" id="GO:0004252">
    <property type="term" value="F:serine-type endopeptidase activity"/>
    <property type="evidence" value="ECO:0007669"/>
    <property type="project" value="UniProtKB-UniRule"/>
</dbReference>
<evidence type="ECO:0000256" key="6">
    <source>
        <dbReference type="PROSITE-ProRule" id="PRU01240"/>
    </source>
</evidence>
<sequence length="1165" mass="120814">MPTNTFKSFCFRSTWLFRHTRGWVPRSGTYSPVHALDVRGLWGPSRELSSLGGKLRTGRKAVWGAGVAVVAATALAAGLTTPTAVAREGSAATTDGKRTGQERGAGGARTWVTLVTGDRVAADAKGNPVAIRPAEGREHIPVQVERRGGHAYVIPLDARRLISRGTVDKRLFDVTTLSRPEYVASQRAGVRLIVAYQGERPAAKAKLRAAEGTKVRRSLPVLGADAVTASPEHASAAWEALTDASRGAAHRTAAPGVAKVWLDGVRKATLDKSVPQIGAPAAWKAGYDGKGVKIAVLDTGVDQTHRDLVGQQVAEKNFSDAVDTKDRIGHGTHVASIAAGTGAKSGGKYRGVASGAKILDGKVLSDDGFGEDSGIIAGLEWAAAEKADVVNLSLGGTDTPDLDPLEAAVNKLSAKHGILFAISAGNEGEFGPGTIGSPGSADAALTVGAVDKKDKLASFSSRGPRVGDGALKPDVTAPGVDIGAAAAPGSEIAEGGTPVADGYVAISGTSMSAPHAAGAGAILAQQHPDWTGARIKAALVASTTPGKYTAFEQGTGRIDLRKAITQSVVAEPASLSFGKQQWPHTDDKPQTRELTYRNLGDKPVTVDVALTGTGPDGKPAPAGFFTAKDKRLTIPANGTATTSVTVDTRLGGSVDGSYSAQVAATGGGQTVRTAAAVEREVESYDVTLKHVGRDGKPAQTFSSALNGISGLGAGQTFGVDDTSKDGKVRLPKGRYLLSGTISGSDESVDWINQPKLVVDKNTTVTLDARTTKPVDVSVPDRNATSLLAYAEVALTGEASFGYGYLLESFAKFRTAHLGPAVPAGELTQQFTSSFQQGESGPTYHVAYGGSVTKAPTGFVRHAKPADLAKITARLGSPAPKKTGALLTFPFLGNSGSWAVSVPTKLPNTATIYVNGKGPRWLLSFDQYNAADELEAGYSTGELRLTPGKSYTRQFNIGVFGPKVSANEGVFRQDNDLYGVLPLFADGGNNSGYATTDKALTTLYRNGKKVGSNTDPLTGSEVFKVPAGAANYKLSTSVSRRGVANVSTKVTGDWTFSSKKTTGEVKLPTSVVRFTPTLALDSTAKAGATLKVPVTVQGSAAGKNLKSLAVYVSYDKGAHWKKLAVSGGKVTVKNPGAGKSVSFKANASDKQGNTVSQTIQEAYRTR</sequence>
<dbReference type="InterPro" id="IPR015500">
    <property type="entry name" value="Peptidase_S8_subtilisin-rel"/>
</dbReference>
<keyword evidence="11" id="KW-1185">Reference proteome</keyword>
<accession>A0A7H8N511</accession>
<feature type="active site" description="Charge relay system" evidence="5 6">
    <location>
        <position position="298"/>
    </location>
</feature>
<protein>
    <submittedName>
        <fullName evidence="10">S8 family serine peptidase</fullName>
    </submittedName>
</protein>
<feature type="active site" description="Charge relay system" evidence="5 6">
    <location>
        <position position="330"/>
    </location>
</feature>
<gene>
    <name evidence="10" type="ORF">HUT08_05200</name>
</gene>
<dbReference type="InterPro" id="IPR050131">
    <property type="entry name" value="Peptidase_S8_subtilisin-like"/>
</dbReference>
<feature type="active site" description="Charge relay system" evidence="5 6">
    <location>
        <position position="510"/>
    </location>
</feature>
<dbReference type="InterPro" id="IPR022398">
    <property type="entry name" value="Peptidase_S8_His-AS"/>
</dbReference>
<dbReference type="PANTHER" id="PTHR43806">
    <property type="entry name" value="PEPTIDASE S8"/>
    <property type="match status" value="1"/>
</dbReference>
<evidence type="ECO:0000313" key="11">
    <source>
        <dbReference type="Proteomes" id="UP000509303"/>
    </source>
</evidence>
<dbReference type="PIRSF" id="PIRSF037854">
    <property type="entry name" value="Dihydropyridine_esterase"/>
    <property type="match status" value="1"/>
</dbReference>
<evidence type="ECO:0000256" key="3">
    <source>
        <dbReference type="ARBA" id="ARBA00022801"/>
    </source>
</evidence>
<dbReference type="PROSITE" id="PS00136">
    <property type="entry name" value="SUBTILASE_ASP"/>
    <property type="match status" value="1"/>
</dbReference>
<dbReference type="AlphaFoldDB" id="A0A7H8N511"/>
<dbReference type="PRINTS" id="PR00723">
    <property type="entry name" value="SUBTILISIN"/>
</dbReference>
<dbReference type="PROSITE" id="PS00137">
    <property type="entry name" value="SUBTILASE_HIS"/>
    <property type="match status" value="1"/>
</dbReference>
<dbReference type="PROSITE" id="PS00138">
    <property type="entry name" value="SUBTILASE_SER"/>
    <property type="match status" value="1"/>
</dbReference>
<dbReference type="InterPro" id="IPR000209">
    <property type="entry name" value="Peptidase_S8/S53_dom"/>
</dbReference>
<evidence type="ECO:0000313" key="10">
    <source>
        <dbReference type="EMBL" id="QKW49038.1"/>
    </source>
</evidence>
<feature type="region of interest" description="Disordered" evidence="8">
    <location>
        <begin position="1143"/>
        <end position="1165"/>
    </location>
</feature>
<evidence type="ECO:0000256" key="8">
    <source>
        <dbReference type="SAM" id="MobiDB-lite"/>
    </source>
</evidence>
<dbReference type="InterPro" id="IPR023827">
    <property type="entry name" value="Peptidase_S8_Asp-AS"/>
</dbReference>
<dbReference type="EMBL" id="CP054929">
    <property type="protein sequence ID" value="QKW49038.1"/>
    <property type="molecule type" value="Genomic_DNA"/>
</dbReference>
<name>A0A7H8N511_9ACTN</name>
<evidence type="ECO:0000256" key="7">
    <source>
        <dbReference type="RuleBase" id="RU003355"/>
    </source>
</evidence>
<evidence type="ECO:0000256" key="4">
    <source>
        <dbReference type="ARBA" id="ARBA00022825"/>
    </source>
</evidence>
<organism evidence="10 11">
    <name type="scientific">Streptomyces buecherae</name>
    <dbReference type="NCBI Taxonomy" id="2763006"/>
    <lineage>
        <taxon>Bacteria</taxon>
        <taxon>Bacillati</taxon>
        <taxon>Actinomycetota</taxon>
        <taxon>Actinomycetes</taxon>
        <taxon>Kitasatosporales</taxon>
        <taxon>Streptomycetaceae</taxon>
        <taxon>Streptomyces</taxon>
    </lineage>
</organism>
<dbReference type="InterPro" id="IPR036852">
    <property type="entry name" value="Peptidase_S8/S53_dom_sf"/>
</dbReference>
<feature type="domain" description="Peptidase S8/S53" evidence="9">
    <location>
        <begin position="289"/>
        <end position="556"/>
    </location>
</feature>
<dbReference type="Pfam" id="PF00082">
    <property type="entry name" value="Peptidase_S8"/>
    <property type="match status" value="1"/>
</dbReference>